<evidence type="ECO:0000256" key="10">
    <source>
        <dbReference type="ARBA" id="ARBA00022723"/>
    </source>
</evidence>
<evidence type="ECO:0000259" key="17">
    <source>
        <dbReference type="PROSITE" id="PS51296"/>
    </source>
</evidence>
<dbReference type="CDD" id="cd03529">
    <property type="entry name" value="Rieske_NirD"/>
    <property type="match status" value="1"/>
</dbReference>
<proteinExistence type="inferred from homology"/>
<evidence type="ECO:0000256" key="12">
    <source>
        <dbReference type="ARBA" id="ARBA00023002"/>
    </source>
</evidence>
<dbReference type="InterPro" id="IPR006066">
    <property type="entry name" value="NO2/SO3_Rdtase_FeS/sirohaem_BS"/>
</dbReference>
<dbReference type="Pfam" id="PF03460">
    <property type="entry name" value="NIR_SIR_ferr"/>
    <property type="match status" value="1"/>
</dbReference>
<dbReference type="InterPro" id="IPR007419">
    <property type="entry name" value="BFD-like_2Fe2S-bd_dom"/>
</dbReference>
<dbReference type="InterPro" id="IPR036188">
    <property type="entry name" value="FAD/NAD-bd_sf"/>
</dbReference>
<keyword evidence="10" id="KW-0479">Metal-binding</keyword>
<dbReference type="Pfam" id="PF01077">
    <property type="entry name" value="NIR_SIR"/>
    <property type="match status" value="1"/>
</dbReference>
<evidence type="ECO:0000256" key="6">
    <source>
        <dbReference type="ARBA" id="ARBA00022485"/>
    </source>
</evidence>
<evidence type="ECO:0000256" key="7">
    <source>
        <dbReference type="ARBA" id="ARBA00022617"/>
    </source>
</evidence>
<dbReference type="InterPro" id="IPR036922">
    <property type="entry name" value="Rieske_2Fe-2S_sf"/>
</dbReference>
<evidence type="ECO:0000256" key="11">
    <source>
        <dbReference type="ARBA" id="ARBA00022827"/>
    </source>
</evidence>
<dbReference type="InterPro" id="IPR016156">
    <property type="entry name" value="FAD/NAD-linked_Rdtase_dimer_sf"/>
</dbReference>
<evidence type="ECO:0000256" key="8">
    <source>
        <dbReference type="ARBA" id="ARBA00022630"/>
    </source>
</evidence>
<evidence type="ECO:0000256" key="13">
    <source>
        <dbReference type="ARBA" id="ARBA00023004"/>
    </source>
</evidence>
<evidence type="ECO:0000256" key="2">
    <source>
        <dbReference type="ARBA" id="ARBA00001966"/>
    </source>
</evidence>
<dbReference type="NCBIfam" id="TIGR02378">
    <property type="entry name" value="nirD_assim_sml"/>
    <property type="match status" value="1"/>
</dbReference>
<dbReference type="Gene3D" id="3.50.50.60">
    <property type="entry name" value="FAD/NAD(P)-binding domain"/>
    <property type="match status" value="2"/>
</dbReference>
<dbReference type="Gene3D" id="2.102.10.10">
    <property type="entry name" value="Rieske [2Fe-2S] iron-sulphur domain"/>
    <property type="match status" value="1"/>
</dbReference>
<evidence type="ECO:0000313" key="18">
    <source>
        <dbReference type="EMBL" id="KAG0289149.1"/>
    </source>
</evidence>
<sequence length="1099" mass="119947">MPAQDHPMEGPTTCSVVILGLGMVALSFIEKMLEYDTAKKYTITAICEEPLVAYHRVGLTQYFAHRSVDQMLMKPKQWYHDNNINILMHQTATLIRTDTKTIESVATPDILSSSTTASTTITPYDICILATGSNALLPPTTTTPGLGLPGIFVYRTIDDLDQIIAMAKTSKQAAVIGGGLLGLEAAKATSDLGLTTTIYDRNPQVLSRQLDTEGATMVLHEIEKLGIKHRLGNPPVAFMSKDEDAETAAAAVTEGGKSSGEFFKVAKVKLQDGSIVEHDMVVYAIGISARDQVARGSGIECHVRGGVLVNDSMETNIPDIYAIGEVACHRNSTFGLVAPGYDMAEVVARNLTRDVNSKGLGKLHQPRKFVGADMSTKLKLLGVHVASFGDYFGDDLVNNNSQALLYRDPFGAVYKKYIFSKDGKHLLGGMMVGDTTDYGKLLAMSKSKKSLQIPPSELILGLQPGQGGQGATDLPDDTQICSCNNITKGQIRNAVRTKNCGSIGEVKNCTKAGLGCGGCVPQVGEIFEAELKAMGKVIKQNLCSHFEYSRTDLYQIVKVKHLKTFVQVIEHAGKNSRALGCEVCKPAVASILASLFNDHVLDHAPLQDTNDRFLANIQRGGTYSVVPRIPGGEITPDKLIAIAQVAKEFGLYTKITGGQRIDLFGAKREDLPVIWERLVNAGLESGHAYGKALRTVKSCVGSTWCRYGLQDSVGFAIFIENRYKGIRAPHKLKGGVSGCVRECAEARGKDFGIIATEKGYNLFVCGNGGAQPKHAVLLVSDASEANCINYLDRFLMYYIATADKLTRTSKWLEKLEGGIEYLKKVVVGDYLGICNELEKQMAYLIATYQCEWKVVVENPVRREQFRQFVNTDDTQEGIEFISERGQRRPADWPKDIVQLPPSPVSPKMDPFDSVAPASPVLKKWIRVGAVDDFGIDSGRTIKYGDVQIAVFHLSNGSWYATQNMCPHKRAMVLSMGLIGDSVVDESKGESKSQPYVSCPMHKKNFGFEDGKCLTPGDEDKYRIETFEVRVDNDGHVLLLLPPSKGLDEKLATDKVMIHTSGSMNKLDKREWTTTIELAQPNASSCATSCGGGGQRELEW</sequence>
<keyword evidence="9" id="KW-0001">2Fe-2S</keyword>
<dbReference type="EMBL" id="JAAAIM010000364">
    <property type="protein sequence ID" value="KAG0289149.1"/>
    <property type="molecule type" value="Genomic_DNA"/>
</dbReference>
<dbReference type="NCBIfam" id="TIGR02374">
    <property type="entry name" value="nitri_red_nirB"/>
    <property type="match status" value="1"/>
</dbReference>
<dbReference type="Gene3D" id="1.10.10.1100">
    <property type="entry name" value="BFD-like [2Fe-2S]-binding domain"/>
    <property type="match status" value="1"/>
</dbReference>
<dbReference type="InterPro" id="IPR005117">
    <property type="entry name" value="NiRdtase/SiRdtase_haem-b_fer"/>
</dbReference>
<comment type="caution">
    <text evidence="18">The sequence shown here is derived from an EMBL/GenBank/DDBJ whole genome shotgun (WGS) entry which is preliminary data.</text>
</comment>
<dbReference type="PROSITE" id="PS51296">
    <property type="entry name" value="RIESKE"/>
    <property type="match status" value="1"/>
</dbReference>
<evidence type="ECO:0000256" key="3">
    <source>
        <dbReference type="ARBA" id="ARBA00001974"/>
    </source>
</evidence>
<keyword evidence="12" id="KW-0560">Oxidoreductase</keyword>
<evidence type="ECO:0000256" key="9">
    <source>
        <dbReference type="ARBA" id="ARBA00022714"/>
    </source>
</evidence>
<dbReference type="Pfam" id="PF13806">
    <property type="entry name" value="Rieske_2"/>
    <property type="match status" value="1"/>
</dbReference>
<comment type="pathway">
    <text evidence="4">Nitrogen metabolism; nitrate reduction (assimilation).</text>
</comment>
<dbReference type="SUPFAM" id="SSF56014">
    <property type="entry name" value="Nitrite and sulphite reductase 4Fe-4S domain-like"/>
    <property type="match status" value="1"/>
</dbReference>
<dbReference type="InterPro" id="IPR036136">
    <property type="entry name" value="Nit/Sulf_reduc_fer-like_dom_sf"/>
</dbReference>
<name>A0ABQ7K1C3_9FUNG</name>
<dbReference type="Gene3D" id="3.30.413.10">
    <property type="entry name" value="Sulfite Reductase Hemoprotein, domain 1"/>
    <property type="match status" value="1"/>
</dbReference>
<evidence type="ECO:0000256" key="16">
    <source>
        <dbReference type="ARBA" id="ARBA00034078"/>
    </source>
</evidence>
<comment type="cofactor">
    <cofactor evidence="2">
        <name>[4Fe-4S] cluster</name>
        <dbReference type="ChEBI" id="CHEBI:49883"/>
    </cofactor>
</comment>
<dbReference type="InterPro" id="IPR045854">
    <property type="entry name" value="NO2/SO3_Rdtase_4Fe4S_sf"/>
</dbReference>
<evidence type="ECO:0000256" key="14">
    <source>
        <dbReference type="ARBA" id="ARBA00023014"/>
    </source>
</evidence>
<keyword evidence="8" id="KW-0285">Flavoprotein</keyword>
<comment type="similarity">
    <text evidence="5">Belongs to the nitrite and sulfite reductase 4Fe-4S domain family.</text>
</comment>
<dbReference type="CDD" id="cd19944">
    <property type="entry name" value="NirB_Fer2_BFD-like_2"/>
    <property type="match status" value="1"/>
</dbReference>
<comment type="cofactor">
    <cofactor evidence="1">
        <name>siroheme</name>
        <dbReference type="ChEBI" id="CHEBI:60052"/>
    </cofactor>
</comment>
<dbReference type="PRINTS" id="PR00397">
    <property type="entry name" value="SIROHAEM"/>
</dbReference>
<keyword evidence="6" id="KW-0004">4Fe-4S</keyword>
<dbReference type="InterPro" id="IPR017941">
    <property type="entry name" value="Rieske_2Fe-2S"/>
</dbReference>
<evidence type="ECO:0000256" key="1">
    <source>
        <dbReference type="ARBA" id="ARBA00001929"/>
    </source>
</evidence>
<dbReference type="SUPFAM" id="SSF51905">
    <property type="entry name" value="FAD/NAD(P)-binding domain"/>
    <property type="match status" value="2"/>
</dbReference>
<dbReference type="PRINTS" id="PR00368">
    <property type="entry name" value="FADPNR"/>
</dbReference>
<accession>A0ABQ7K1C3</accession>
<dbReference type="PANTHER" id="PTHR43809:SF1">
    <property type="entry name" value="NITRITE REDUCTASE (NADH) LARGE SUBUNIT"/>
    <property type="match status" value="1"/>
</dbReference>
<dbReference type="CDD" id="cd19943">
    <property type="entry name" value="NirB_Fer2_BFD-like_1"/>
    <property type="match status" value="1"/>
</dbReference>
<dbReference type="InterPro" id="IPR012748">
    <property type="entry name" value="Rieske-like_NirD"/>
</dbReference>
<comment type="cofactor">
    <cofactor evidence="3">
        <name>FAD</name>
        <dbReference type="ChEBI" id="CHEBI:57692"/>
    </cofactor>
</comment>
<comment type="cofactor">
    <cofactor evidence="16">
        <name>[2Fe-2S] cluster</name>
        <dbReference type="ChEBI" id="CHEBI:190135"/>
    </cofactor>
</comment>
<keyword evidence="13" id="KW-0408">Iron</keyword>
<dbReference type="SUPFAM" id="SSF55124">
    <property type="entry name" value="Nitrite/Sulfite reductase N-terminal domain-like"/>
    <property type="match status" value="1"/>
</dbReference>
<gene>
    <name evidence="18" type="ORF">BGZ96_007217</name>
</gene>
<dbReference type="InterPro" id="IPR023753">
    <property type="entry name" value="FAD/NAD-binding_dom"/>
</dbReference>
<evidence type="ECO:0000256" key="4">
    <source>
        <dbReference type="ARBA" id="ARBA00005096"/>
    </source>
</evidence>
<dbReference type="Gene3D" id="3.30.390.30">
    <property type="match status" value="1"/>
</dbReference>
<dbReference type="InterPro" id="IPR006067">
    <property type="entry name" value="NO2/SO3_Rdtase_4Fe4S_dom"/>
</dbReference>
<dbReference type="Pfam" id="PF04324">
    <property type="entry name" value="Fer2_BFD"/>
    <property type="match status" value="1"/>
</dbReference>
<feature type="domain" description="Rieske" evidence="17">
    <location>
        <begin position="925"/>
        <end position="1037"/>
    </location>
</feature>
<dbReference type="PROSITE" id="PS00365">
    <property type="entry name" value="NIR_SIR"/>
    <property type="match status" value="1"/>
</dbReference>
<evidence type="ECO:0000313" key="19">
    <source>
        <dbReference type="Proteomes" id="UP001194696"/>
    </source>
</evidence>
<protein>
    <recommendedName>
        <fullName evidence="17">Rieske domain-containing protein</fullName>
    </recommendedName>
</protein>
<dbReference type="SUPFAM" id="SSF50022">
    <property type="entry name" value="ISP domain"/>
    <property type="match status" value="1"/>
</dbReference>
<keyword evidence="19" id="KW-1185">Reference proteome</keyword>
<dbReference type="InterPro" id="IPR012744">
    <property type="entry name" value="Nitri_red_NirB"/>
</dbReference>
<dbReference type="Proteomes" id="UP001194696">
    <property type="component" value="Unassembled WGS sequence"/>
</dbReference>
<keyword evidence="7" id="KW-0349">Heme</keyword>
<evidence type="ECO:0000256" key="5">
    <source>
        <dbReference type="ARBA" id="ARBA00010429"/>
    </source>
</evidence>
<keyword evidence="11" id="KW-0274">FAD</keyword>
<keyword evidence="15" id="KW-0534">Nitrate assimilation</keyword>
<dbReference type="InterPro" id="IPR041854">
    <property type="entry name" value="BFD-like_2Fe2S-bd_dom_sf"/>
</dbReference>
<dbReference type="InterPro" id="IPR052034">
    <property type="entry name" value="NasD-like"/>
</dbReference>
<dbReference type="Pfam" id="PF07992">
    <property type="entry name" value="Pyr_redox_2"/>
    <property type="match status" value="1"/>
</dbReference>
<organism evidence="18 19">
    <name type="scientific">Linnemannia gamsii</name>
    <dbReference type="NCBI Taxonomy" id="64522"/>
    <lineage>
        <taxon>Eukaryota</taxon>
        <taxon>Fungi</taxon>
        <taxon>Fungi incertae sedis</taxon>
        <taxon>Mucoromycota</taxon>
        <taxon>Mortierellomycotina</taxon>
        <taxon>Mortierellomycetes</taxon>
        <taxon>Mortierellales</taxon>
        <taxon>Mortierellaceae</taxon>
        <taxon>Linnemannia</taxon>
    </lineage>
</organism>
<keyword evidence="14" id="KW-0411">Iron-sulfur</keyword>
<reference evidence="18 19" key="1">
    <citation type="journal article" date="2020" name="Fungal Divers.">
        <title>Resolving the Mortierellaceae phylogeny through synthesis of multi-gene phylogenetics and phylogenomics.</title>
        <authorList>
            <person name="Vandepol N."/>
            <person name="Liber J."/>
            <person name="Desiro A."/>
            <person name="Na H."/>
            <person name="Kennedy M."/>
            <person name="Barry K."/>
            <person name="Grigoriev I.V."/>
            <person name="Miller A.N."/>
            <person name="O'Donnell K."/>
            <person name="Stajich J.E."/>
            <person name="Bonito G."/>
        </authorList>
    </citation>
    <scope>NUCLEOTIDE SEQUENCE [LARGE SCALE GENOMIC DNA]</scope>
    <source>
        <strain evidence="18 19">AD045</strain>
    </source>
</reference>
<dbReference type="PANTHER" id="PTHR43809">
    <property type="entry name" value="NITRITE REDUCTASE (NADH) LARGE SUBUNIT"/>
    <property type="match status" value="1"/>
</dbReference>
<dbReference type="NCBIfam" id="NF011565">
    <property type="entry name" value="PRK14989.1"/>
    <property type="match status" value="1"/>
</dbReference>
<evidence type="ECO:0000256" key="15">
    <source>
        <dbReference type="ARBA" id="ARBA00023063"/>
    </source>
</evidence>